<evidence type="ECO:0000256" key="1">
    <source>
        <dbReference type="ARBA" id="ARBA00022614"/>
    </source>
</evidence>
<dbReference type="InterPro" id="IPR003591">
    <property type="entry name" value="Leu-rich_rpt_typical-subtyp"/>
</dbReference>
<dbReference type="Proteomes" id="UP001159405">
    <property type="component" value="Unassembled WGS sequence"/>
</dbReference>
<dbReference type="Gene3D" id="3.80.10.10">
    <property type="entry name" value="Ribonuclease Inhibitor"/>
    <property type="match status" value="1"/>
</dbReference>
<evidence type="ECO:0000313" key="6">
    <source>
        <dbReference type="Proteomes" id="UP001159405"/>
    </source>
</evidence>
<dbReference type="InterPro" id="IPR055414">
    <property type="entry name" value="LRR_R13L4/SHOC2-like"/>
</dbReference>
<organism evidence="5 6">
    <name type="scientific">Porites lobata</name>
    <dbReference type="NCBI Taxonomy" id="104759"/>
    <lineage>
        <taxon>Eukaryota</taxon>
        <taxon>Metazoa</taxon>
        <taxon>Cnidaria</taxon>
        <taxon>Anthozoa</taxon>
        <taxon>Hexacorallia</taxon>
        <taxon>Scleractinia</taxon>
        <taxon>Fungiina</taxon>
        <taxon>Poritidae</taxon>
        <taxon>Porites</taxon>
    </lineage>
</organism>
<proteinExistence type="predicted"/>
<feature type="region of interest" description="Disordered" evidence="3">
    <location>
        <begin position="1"/>
        <end position="51"/>
    </location>
</feature>
<feature type="compositionally biased region" description="Basic and acidic residues" evidence="3">
    <location>
        <begin position="321"/>
        <end position="330"/>
    </location>
</feature>
<dbReference type="InterPro" id="IPR001611">
    <property type="entry name" value="Leu-rich_rpt"/>
</dbReference>
<dbReference type="PANTHER" id="PTHR45752">
    <property type="entry name" value="LEUCINE-RICH REPEAT-CONTAINING"/>
    <property type="match status" value="1"/>
</dbReference>
<keyword evidence="2" id="KW-0677">Repeat</keyword>
<feature type="domain" description="Disease resistance R13L4/SHOC-2-like LRR" evidence="4">
    <location>
        <begin position="445"/>
        <end position="526"/>
    </location>
</feature>
<keyword evidence="1" id="KW-0433">Leucine-rich repeat</keyword>
<feature type="compositionally biased region" description="Basic and acidic residues" evidence="3">
    <location>
        <begin position="278"/>
        <end position="292"/>
    </location>
</feature>
<reference evidence="5 6" key="1">
    <citation type="submission" date="2022-05" db="EMBL/GenBank/DDBJ databases">
        <authorList>
            <consortium name="Genoscope - CEA"/>
            <person name="William W."/>
        </authorList>
    </citation>
    <scope>NUCLEOTIDE SEQUENCE [LARGE SCALE GENOMIC DNA]</scope>
</reference>
<feature type="compositionally biased region" description="Low complexity" evidence="3">
    <location>
        <begin position="1"/>
        <end position="15"/>
    </location>
</feature>
<evidence type="ECO:0000259" key="4">
    <source>
        <dbReference type="Pfam" id="PF23598"/>
    </source>
</evidence>
<name>A0ABN8NDH5_9CNID</name>
<accession>A0ABN8NDH5</accession>
<dbReference type="SUPFAM" id="SSF52058">
    <property type="entry name" value="L domain-like"/>
    <property type="match status" value="1"/>
</dbReference>
<gene>
    <name evidence="5" type="ORF">PLOB_00012421</name>
</gene>
<feature type="compositionally biased region" description="Polar residues" evidence="3">
    <location>
        <begin position="265"/>
        <end position="277"/>
    </location>
</feature>
<dbReference type="Pfam" id="PF23598">
    <property type="entry name" value="LRR_14"/>
    <property type="match status" value="1"/>
</dbReference>
<feature type="compositionally biased region" description="Polar residues" evidence="3">
    <location>
        <begin position="311"/>
        <end position="320"/>
    </location>
</feature>
<feature type="region of interest" description="Disordered" evidence="3">
    <location>
        <begin position="249"/>
        <end position="292"/>
    </location>
</feature>
<dbReference type="InterPro" id="IPR050715">
    <property type="entry name" value="LRR-SigEffector_domain"/>
</dbReference>
<keyword evidence="6" id="KW-1185">Reference proteome</keyword>
<feature type="region of interest" description="Disordered" evidence="3">
    <location>
        <begin position="87"/>
        <end position="109"/>
    </location>
</feature>
<feature type="region of interest" description="Disordered" evidence="3">
    <location>
        <begin position="310"/>
        <end position="330"/>
    </location>
</feature>
<dbReference type="PROSITE" id="PS51450">
    <property type="entry name" value="LRR"/>
    <property type="match status" value="1"/>
</dbReference>
<dbReference type="InterPro" id="IPR032675">
    <property type="entry name" value="LRR_dom_sf"/>
</dbReference>
<evidence type="ECO:0000313" key="5">
    <source>
        <dbReference type="EMBL" id="CAH3105250.1"/>
    </source>
</evidence>
<sequence>MATASQQRPLPLLRRPLPPKQEPPASSFRPGSEAKYSQTDGNYKVSAKSPDVLSAKRLVNVKSTKVVDSTLREVRFHGDVPLPVSSVVKPYKTKGPDPLPPRPPRKPRELPTEAFIKDSYTRPPPEFTLKHFLRRLPSRANPDDDVEPMVSEQNYEKLTSWFAANKPHQATVHSLEIDNDIHVPDVSPRVPARQLLIEMQFQGMETSFSPDQDFPFIQERSSTVFPVTPAASKLTIPASRFALLPPIEPDTDEDGETPHTAIKTFGQTTAADTIPTSQEKRAERLSLSRDEAMDRSKELRARFDQSHIPESKNNCTTFSKGRNDESMSDNKKAVVKERIINFDDVSFNQQPTTFPGMEVILPSSQPEYFQGEELPRTSSPFVSADVYDGQMSPLEAVVLNAMMTGSSVLNLRAHFLNRLPDLSSLAGMLTHLNLSFNDLWIFPSEIFQLVNLVSLKLRNNPVKEIPHDIKKLRRLIVFDISFNLLTSLPKSLFQLKHLEILDLAYNRLSFIPSNIGKLSCLRELNLEGNQLGAMPVGALYLNIKYLRINNNFTHPLLWRETATNQPQRLGDLSALAVFKEGIHFKNKNLPGAIKNIMESYTRCDCCDGPMFGPGVRVIKAPPEMFGIKNLPFLFNACTQTCRRQFSKSPQSLQEWMKRNVPLNTTF</sequence>
<dbReference type="PANTHER" id="PTHR45752:SF21">
    <property type="entry name" value="LEUCINE-RICH REPEAT-CONTAINING PROTEIN 63"/>
    <property type="match status" value="1"/>
</dbReference>
<evidence type="ECO:0000256" key="2">
    <source>
        <dbReference type="ARBA" id="ARBA00022737"/>
    </source>
</evidence>
<comment type="caution">
    <text evidence="5">The sequence shown here is derived from an EMBL/GenBank/DDBJ whole genome shotgun (WGS) entry which is preliminary data.</text>
</comment>
<dbReference type="EMBL" id="CALNXK010000017">
    <property type="protein sequence ID" value="CAH3105250.1"/>
    <property type="molecule type" value="Genomic_DNA"/>
</dbReference>
<evidence type="ECO:0000256" key="3">
    <source>
        <dbReference type="SAM" id="MobiDB-lite"/>
    </source>
</evidence>
<protein>
    <recommendedName>
        <fullName evidence="4">Disease resistance R13L4/SHOC-2-like LRR domain-containing protein</fullName>
    </recommendedName>
</protein>
<dbReference type="SMART" id="SM00369">
    <property type="entry name" value="LRR_TYP"/>
    <property type="match status" value="4"/>
</dbReference>